<dbReference type="Pfam" id="PF11611">
    <property type="entry name" value="DUF4352"/>
    <property type="match status" value="1"/>
</dbReference>
<evidence type="ECO:0000259" key="3">
    <source>
        <dbReference type="Pfam" id="PF11611"/>
    </source>
</evidence>
<dbReference type="eggNOG" id="ENOG5032ESZ">
    <property type="taxonomic scope" value="Bacteria"/>
</dbReference>
<dbReference type="InterPro" id="IPR029051">
    <property type="entry name" value="DUF4352"/>
</dbReference>
<organism evidence="4 5">
    <name type="scientific">Streptococcus sinensis</name>
    <dbReference type="NCBI Taxonomy" id="176090"/>
    <lineage>
        <taxon>Bacteria</taxon>
        <taxon>Bacillati</taxon>
        <taxon>Bacillota</taxon>
        <taxon>Bacilli</taxon>
        <taxon>Lactobacillales</taxon>
        <taxon>Streptococcaceae</taxon>
        <taxon>Streptococcus</taxon>
    </lineage>
</organism>
<feature type="chain" id="PRO_5001968370" description="DUF4352 domain-containing protein" evidence="2">
    <location>
        <begin position="22"/>
        <end position="383"/>
    </location>
</feature>
<accession>A0A0A0DF76</accession>
<dbReference type="RefSeq" id="WP_037617899.1">
    <property type="nucleotide sequence ID" value="NZ_JAJBHU010000001.1"/>
</dbReference>
<evidence type="ECO:0000256" key="1">
    <source>
        <dbReference type="ARBA" id="ARBA00022729"/>
    </source>
</evidence>
<dbReference type="PATRIC" id="fig|176090.4.peg.1683"/>
<dbReference type="Proteomes" id="UP000030019">
    <property type="component" value="Unassembled WGS sequence"/>
</dbReference>
<dbReference type="EMBL" id="JPEN01000099">
    <property type="protein sequence ID" value="KGM36523.1"/>
    <property type="molecule type" value="Genomic_DNA"/>
</dbReference>
<proteinExistence type="predicted"/>
<dbReference type="STRING" id="176090.SSIN_1736"/>
<protein>
    <recommendedName>
        <fullName evidence="3">DUF4352 domain-containing protein</fullName>
    </recommendedName>
</protein>
<evidence type="ECO:0000313" key="4">
    <source>
        <dbReference type="EMBL" id="KGM36523.1"/>
    </source>
</evidence>
<dbReference type="Gene3D" id="2.60.40.1240">
    <property type="match status" value="1"/>
</dbReference>
<evidence type="ECO:0000256" key="2">
    <source>
        <dbReference type="SAM" id="SignalP"/>
    </source>
</evidence>
<name>A0A0A0DF76_9STRE</name>
<feature type="signal peptide" evidence="2">
    <location>
        <begin position="1"/>
        <end position="21"/>
    </location>
</feature>
<feature type="domain" description="DUF4352" evidence="3">
    <location>
        <begin position="52"/>
        <end position="137"/>
    </location>
</feature>
<comment type="caution">
    <text evidence="4">The sequence shown here is derived from an EMBL/GenBank/DDBJ whole genome shotgun (WGS) entry which is preliminary data.</text>
</comment>
<evidence type="ECO:0000313" key="5">
    <source>
        <dbReference type="Proteomes" id="UP000030019"/>
    </source>
</evidence>
<sequence length="383" mass="43377">MKKFFNYLVISLAVVLLVACAPKKTGGNGVSGNNHVEVKIKDGTYVLPKDESSDSKYLALNVEIKNKSNKQLYISDNDITLYNSDDEKISSINVYDSSDKFKTMSYEKVAKDKSVSGYVVFEVNPKDTYELHYSPLYTDIGKKEPEEVTIKVDAKKYADNVDKMEDLAKEYVEKVFLSGDASGKAENVSSKQSDQAVVTTLTTKNDDKKKEGKADQFVLGGDLEKDRANFMTSFTKEFGEEFSYYTPSEAELRTFAEAYTKMNAKRAKVTYQVASFLPESATVYVRPETIGLENIRTYDLVSKFVNEHRAEYSDYNDAYKAAEKYILEQAPSQFDSIPLVTPKYMESEGYELKFTKKDGKWVVDSSDDYGYKYLVRSFSGSLY</sequence>
<keyword evidence="1 2" id="KW-0732">Signal</keyword>
<dbReference type="PROSITE" id="PS51257">
    <property type="entry name" value="PROKAR_LIPOPROTEIN"/>
    <property type="match status" value="1"/>
</dbReference>
<gene>
    <name evidence="4" type="ORF">SSIN_1736</name>
</gene>
<keyword evidence="5" id="KW-1185">Reference proteome</keyword>
<dbReference type="InterPro" id="IPR029050">
    <property type="entry name" value="Immunoprotect_excell_Ig-like"/>
</dbReference>
<dbReference type="AlphaFoldDB" id="A0A0A0DF76"/>
<reference evidence="4 5" key="1">
    <citation type="submission" date="2014-06" db="EMBL/GenBank/DDBJ databases">
        <authorList>
            <person name="Teng J.L."/>
            <person name="Huang Y."/>
            <person name="Tse H."/>
            <person name="Lau S.K."/>
            <person name="Woo P.C."/>
        </authorList>
    </citation>
    <scope>NUCLEOTIDE SEQUENCE [LARGE SCALE GENOMIC DNA]</scope>
    <source>
        <strain evidence="4 5">HKU4</strain>
    </source>
</reference>